<reference evidence="1" key="1">
    <citation type="journal article" date="2020" name="Stud. Mycol.">
        <title>101 Dothideomycetes genomes: a test case for predicting lifestyles and emergence of pathogens.</title>
        <authorList>
            <person name="Haridas S."/>
            <person name="Albert R."/>
            <person name="Binder M."/>
            <person name="Bloem J."/>
            <person name="Labutti K."/>
            <person name="Salamov A."/>
            <person name="Andreopoulos B."/>
            <person name="Baker S."/>
            <person name="Barry K."/>
            <person name="Bills G."/>
            <person name="Bluhm B."/>
            <person name="Cannon C."/>
            <person name="Castanera R."/>
            <person name="Culley D."/>
            <person name="Daum C."/>
            <person name="Ezra D."/>
            <person name="Gonzalez J."/>
            <person name="Henrissat B."/>
            <person name="Kuo A."/>
            <person name="Liang C."/>
            <person name="Lipzen A."/>
            <person name="Lutzoni F."/>
            <person name="Magnuson J."/>
            <person name="Mondo S."/>
            <person name="Nolan M."/>
            <person name="Ohm R."/>
            <person name="Pangilinan J."/>
            <person name="Park H.-J."/>
            <person name="Ramirez L."/>
            <person name="Alfaro M."/>
            <person name="Sun H."/>
            <person name="Tritt A."/>
            <person name="Yoshinaga Y."/>
            <person name="Zwiers L.-H."/>
            <person name="Turgeon B."/>
            <person name="Goodwin S."/>
            <person name="Spatafora J."/>
            <person name="Crous P."/>
            <person name="Grigoriev I."/>
        </authorList>
    </citation>
    <scope>NUCLEOTIDE SEQUENCE</scope>
    <source>
        <strain evidence="1">CBS 627.86</strain>
    </source>
</reference>
<protein>
    <submittedName>
        <fullName evidence="1">Uncharacterized protein</fullName>
    </submittedName>
</protein>
<dbReference type="PROSITE" id="PS51257">
    <property type="entry name" value="PROKAR_LIPOPROTEIN"/>
    <property type="match status" value="1"/>
</dbReference>
<evidence type="ECO:0000313" key="2">
    <source>
        <dbReference type="Proteomes" id="UP000799770"/>
    </source>
</evidence>
<gene>
    <name evidence="1" type="ORF">BDV96DRAFT_224705</name>
</gene>
<sequence>MSSLKLITRQRVAESPGVQILSSSVALAAATSCVPFGHPASCWQRSNPPLRHDSLAATVVPLGSRNRPQSRRLRTTECTPAYRGYPLILPKPELGLGLTLIVLSLSGMLSLHWKRNPKPCTFGSAPILWWALQLGGSLELPFCFFVRLAIHPRPSVRIPIHCCAIDPLTYSKPRENFHPNLQRN</sequence>
<name>A0A6A5YSN7_9PLEO</name>
<dbReference type="EMBL" id="ML977339">
    <property type="protein sequence ID" value="KAF2110209.1"/>
    <property type="molecule type" value="Genomic_DNA"/>
</dbReference>
<proteinExistence type="predicted"/>
<evidence type="ECO:0000313" key="1">
    <source>
        <dbReference type="EMBL" id="KAF2110209.1"/>
    </source>
</evidence>
<accession>A0A6A5YSN7</accession>
<keyword evidence="2" id="KW-1185">Reference proteome</keyword>
<dbReference type="Proteomes" id="UP000799770">
    <property type="component" value="Unassembled WGS sequence"/>
</dbReference>
<dbReference type="AlphaFoldDB" id="A0A6A5YSN7"/>
<organism evidence="1 2">
    <name type="scientific">Lophiotrema nucula</name>
    <dbReference type="NCBI Taxonomy" id="690887"/>
    <lineage>
        <taxon>Eukaryota</taxon>
        <taxon>Fungi</taxon>
        <taxon>Dikarya</taxon>
        <taxon>Ascomycota</taxon>
        <taxon>Pezizomycotina</taxon>
        <taxon>Dothideomycetes</taxon>
        <taxon>Pleosporomycetidae</taxon>
        <taxon>Pleosporales</taxon>
        <taxon>Lophiotremataceae</taxon>
        <taxon>Lophiotrema</taxon>
    </lineage>
</organism>